<dbReference type="OrthoDB" id="4150221at2759"/>
<comment type="caution">
    <text evidence="3">The sequence shown here is derived from an EMBL/GenBank/DDBJ whole genome shotgun (WGS) entry which is preliminary data.</text>
</comment>
<evidence type="ECO:0000313" key="3">
    <source>
        <dbReference type="EMBL" id="KAF7505162.1"/>
    </source>
</evidence>
<dbReference type="Pfam" id="PF25318">
    <property type="entry name" value="WHD_GDS1"/>
    <property type="match status" value="1"/>
</dbReference>
<dbReference type="AlphaFoldDB" id="A0A8H7ADN4"/>
<dbReference type="EMBL" id="JAACFV010000117">
    <property type="protein sequence ID" value="KAF7505162.1"/>
    <property type="molecule type" value="Genomic_DNA"/>
</dbReference>
<feature type="region of interest" description="Disordered" evidence="1">
    <location>
        <begin position="211"/>
        <end position="298"/>
    </location>
</feature>
<evidence type="ECO:0000313" key="4">
    <source>
        <dbReference type="Proteomes" id="UP000606974"/>
    </source>
</evidence>
<dbReference type="Proteomes" id="UP000606974">
    <property type="component" value="Unassembled WGS sequence"/>
</dbReference>
<feature type="compositionally biased region" description="Polar residues" evidence="1">
    <location>
        <begin position="52"/>
        <end position="73"/>
    </location>
</feature>
<sequence length="427" mass="46240">MPYNTRRKSLSLPSLGIQLPAASRAHRSPSKCTPTSETMQHPSKRVKRSHGDNTPVSPISSTDASVISPTDGTASKPRSRRGGLAHTPPPSPGNSHFDIKTDTEGINDDIVIAVIEQLEKTGNRPHLIKELAAVLASTNDSVAHSANPAALLSSRLSLYLKRPWTALAPCPLAKELIPVHPRKVFFYLTTTPHQKLPESSDDIIAPTASNVKRLTPSVSPSIDQDDIDIETRERLRMSPSPEVDLSSPDLDDDQPMSPPTPGESFSGRSSLTRDGSIAEHRTAQNRAPSPPLEADEKGFTETATAVRARGMSLNECSVHTSIEGSLDQGSNQQMEGIEETAEMTHKRDQELGYELFGHAHGALAVPNQTTLLSSPMIAAKDDHATNVKKVTALVTEIGLQDVEMTNWELRSPENVELDELDGMFSGF</sequence>
<reference evidence="3" key="1">
    <citation type="submission" date="2020-02" db="EMBL/GenBank/DDBJ databases">
        <authorList>
            <person name="Palmer J.M."/>
        </authorList>
    </citation>
    <scope>NUCLEOTIDE SEQUENCE</scope>
    <source>
        <strain evidence="3">EPUS1.4</strain>
        <tissue evidence="3">Thallus</tissue>
    </source>
</reference>
<feature type="region of interest" description="Disordered" evidence="1">
    <location>
        <begin position="1"/>
        <end position="101"/>
    </location>
</feature>
<evidence type="ECO:0000259" key="2">
    <source>
        <dbReference type="Pfam" id="PF25318"/>
    </source>
</evidence>
<feature type="compositionally biased region" description="Polar residues" evidence="1">
    <location>
        <begin position="30"/>
        <end position="41"/>
    </location>
</feature>
<feature type="domain" description="GDS1 winged helix" evidence="2">
    <location>
        <begin position="102"/>
        <end position="194"/>
    </location>
</feature>
<organism evidence="3 4">
    <name type="scientific">Endocarpon pusillum</name>
    <dbReference type="NCBI Taxonomy" id="364733"/>
    <lineage>
        <taxon>Eukaryota</taxon>
        <taxon>Fungi</taxon>
        <taxon>Dikarya</taxon>
        <taxon>Ascomycota</taxon>
        <taxon>Pezizomycotina</taxon>
        <taxon>Eurotiomycetes</taxon>
        <taxon>Chaetothyriomycetidae</taxon>
        <taxon>Verrucariales</taxon>
        <taxon>Verrucariaceae</taxon>
        <taxon>Endocarpon</taxon>
    </lineage>
</organism>
<feature type="compositionally biased region" description="Low complexity" evidence="1">
    <location>
        <begin position="238"/>
        <end position="248"/>
    </location>
</feature>
<protein>
    <recommendedName>
        <fullName evidence="2">GDS1 winged helix domain-containing protein</fullName>
    </recommendedName>
</protein>
<evidence type="ECO:0000256" key="1">
    <source>
        <dbReference type="SAM" id="MobiDB-lite"/>
    </source>
</evidence>
<proteinExistence type="predicted"/>
<keyword evidence="4" id="KW-1185">Reference proteome</keyword>
<name>A0A8H7ADN4_9EURO</name>
<accession>A0A8H7ADN4</accession>
<feature type="compositionally biased region" description="Polar residues" evidence="1">
    <location>
        <begin position="211"/>
        <end position="222"/>
    </location>
</feature>
<gene>
    <name evidence="3" type="ORF">GJ744_001228</name>
</gene>
<dbReference type="InterPro" id="IPR057511">
    <property type="entry name" value="WH_GDS1"/>
</dbReference>